<dbReference type="AlphaFoldDB" id="A0A1Y1QW41"/>
<accession>A0A1Y1QW41</accession>
<evidence type="ECO:0000313" key="4">
    <source>
        <dbReference type="EMBL" id="OQX15217.1"/>
    </source>
</evidence>
<proteinExistence type="predicted"/>
<dbReference type="Gene3D" id="3.40.50.300">
    <property type="entry name" value="P-loop containing nucleotide triphosphate hydrolases"/>
    <property type="match status" value="2"/>
</dbReference>
<dbReference type="EMBL" id="MTEJ01000017">
    <property type="protein sequence ID" value="OQX15217.1"/>
    <property type="molecule type" value="Genomic_DNA"/>
</dbReference>
<name>A0A1Y1QW41_9GAMM</name>
<feature type="domain" description="TATA-binding-like protein" evidence="3">
    <location>
        <begin position="785"/>
        <end position="860"/>
    </location>
</feature>
<dbReference type="InterPro" id="IPR011528">
    <property type="entry name" value="NERD"/>
</dbReference>
<dbReference type="Pfam" id="PF22721">
    <property type="entry name" value="TBP-TOTE"/>
    <property type="match status" value="2"/>
</dbReference>
<protein>
    <submittedName>
        <fullName evidence="4">Uncharacterized protein</fullName>
    </submittedName>
</protein>
<evidence type="ECO:0000259" key="2">
    <source>
        <dbReference type="Pfam" id="PF08378"/>
    </source>
</evidence>
<dbReference type="Pfam" id="PF08378">
    <property type="entry name" value="NERD"/>
    <property type="match status" value="1"/>
</dbReference>
<feature type="compositionally biased region" description="Basic and acidic residues" evidence="1">
    <location>
        <begin position="318"/>
        <end position="332"/>
    </location>
</feature>
<dbReference type="Proteomes" id="UP000192491">
    <property type="component" value="Unassembled WGS sequence"/>
</dbReference>
<evidence type="ECO:0000256" key="1">
    <source>
        <dbReference type="SAM" id="MobiDB-lite"/>
    </source>
</evidence>
<reference evidence="4 5" key="1">
    <citation type="submission" date="2017-01" db="EMBL/GenBank/DDBJ databases">
        <title>Novel large sulfur bacteria in the metagenomes of groundwater-fed chemosynthetic microbial mats in the Lake Huron basin.</title>
        <authorList>
            <person name="Sharrar A.M."/>
            <person name="Flood B.E."/>
            <person name="Bailey J.V."/>
            <person name="Jones D.S."/>
            <person name="Biddanda B."/>
            <person name="Ruberg S.A."/>
            <person name="Marcus D.N."/>
            <person name="Dick G.J."/>
        </authorList>
    </citation>
    <scope>NUCLEOTIDE SEQUENCE [LARGE SCALE GENOMIC DNA]</scope>
    <source>
        <strain evidence="4">A8</strain>
    </source>
</reference>
<feature type="domain" description="NERD" evidence="2">
    <location>
        <begin position="35"/>
        <end position="128"/>
    </location>
</feature>
<sequence>MLEIRKGTSAKSYENTFFREFSENLKNMFEKYSTSGLLIANSECEAEKRLQIDALLITEKAVCIIDFKNFSGKIILPENTKSDFEFGIWKNENGDIIKGGSYINPFIQLKNQKNRFINVIERNLIPKLPISDKFNPFHTIKTVCFQKPIELIGLIPSKEELNFFILDKNNYLEKIRDIIDISDKDVSLSHESFSLFKEIFKADIFNLSENYEKTNNFENYKTETDFNQLYPDQQSAINEITSFIQSEEDRIFVLQGTSLSGKTHLIPYIQDIAFKNQIQEVKLFASSGRIANNLLKENNLEFNSMYSYIYGGSTTNKNRNDKENNEKPESEKSIDLEIIPLRRSDDTDNSIFIVDESHLVSDNYHQSIDLIFGSGQLLTDFINFTDLDHSKRKIIFIGDSFQLSIGKKEESPLNTEYLSSKFQLRSKAFQLVDKEKKSPIVEQALKAVNCIRNQTFNNLSFELGSRLSKVEKNKSLALISKSIQENSNSRILCYSNLDAQKVNVWIKKSILKNGQDLSKGDLILFGNNIRVEDENDPFAESKKIYNGQFGTVVNIFESFTNRSNNETLLIFREVEIQLKETNHILKFLSFENFRLSDKGELSKEEVIAYKNLLYQLAKNEIPNFKEGKLQSDDELKLLLNQLNDGKKVKTKVNTKIQRLLSYMPSTEYYKYKNAAQLRFGWALTVHKAMSYRWDQVFFNVETDGGKTNEAYFKWIYTGIIRATQKVNLINYHSISPFDKITIKTSAKNENNKKEFFYIADIEAESLNSKDEASNKYNFPENENKNSILQLFQFLNLKIEANKLIIHSIRHANYQELYEIKSNKNETATISIYFNKKGQFKTPTLINSQPKEFGEKVIAILKSNFEIKNFDFIKDEWRRMAYEKIYAKLTPDGTKIGYIIQTPFKDTIQLIKNNEFIVFDMYYDGDGFFSTIIATAYSEVGIWNEFQSILHELKG</sequence>
<dbReference type="SUPFAM" id="SSF52540">
    <property type="entry name" value="P-loop containing nucleoside triphosphate hydrolases"/>
    <property type="match status" value="2"/>
</dbReference>
<gene>
    <name evidence="4" type="ORF">BWK73_07245</name>
</gene>
<feature type="region of interest" description="Disordered" evidence="1">
    <location>
        <begin position="313"/>
        <end position="332"/>
    </location>
</feature>
<comment type="caution">
    <text evidence="4">The sequence shown here is derived from an EMBL/GenBank/DDBJ whole genome shotgun (WGS) entry which is preliminary data.</text>
</comment>
<evidence type="ECO:0000313" key="5">
    <source>
        <dbReference type="Proteomes" id="UP000192491"/>
    </source>
</evidence>
<dbReference type="InterPro" id="IPR027417">
    <property type="entry name" value="P-loop_NTPase"/>
</dbReference>
<evidence type="ECO:0000259" key="3">
    <source>
        <dbReference type="Pfam" id="PF22721"/>
    </source>
</evidence>
<dbReference type="InterPro" id="IPR054572">
    <property type="entry name" value="TBP-TOTE"/>
</dbReference>
<organism evidence="4 5">
    <name type="scientific">Thiothrix lacustris</name>
    <dbReference type="NCBI Taxonomy" id="525917"/>
    <lineage>
        <taxon>Bacteria</taxon>
        <taxon>Pseudomonadati</taxon>
        <taxon>Pseudomonadota</taxon>
        <taxon>Gammaproteobacteria</taxon>
        <taxon>Thiotrichales</taxon>
        <taxon>Thiotrichaceae</taxon>
        <taxon>Thiothrix</taxon>
    </lineage>
</organism>
<feature type="domain" description="TATA-binding-like protein" evidence="3">
    <location>
        <begin position="875"/>
        <end position="949"/>
    </location>
</feature>